<sequence length="110" mass="12599">MMKELYCQHCSKHIEDRGELVVVQQGIWAIEPYHTKCYGAVAKGLSGLLVSGPINSRVYSLSIIFTAIITIVSIFLDIQGIIKLIVFFYLLYVISMRAWSWLNYERHVST</sequence>
<keyword evidence="3" id="KW-1185">Reference proteome</keyword>
<dbReference type="OrthoDB" id="2657646at2"/>
<proteinExistence type="predicted"/>
<keyword evidence="1" id="KW-0472">Membrane</keyword>
<keyword evidence="1" id="KW-1133">Transmembrane helix</keyword>
<dbReference type="RefSeq" id="WP_068647262.1">
    <property type="nucleotide sequence ID" value="NZ_LVJI01000006.1"/>
</dbReference>
<keyword evidence="1" id="KW-0812">Transmembrane</keyword>
<feature type="transmembrane region" description="Helical" evidence="1">
    <location>
        <begin position="84"/>
        <end position="102"/>
    </location>
</feature>
<dbReference type="Proteomes" id="UP000077355">
    <property type="component" value="Unassembled WGS sequence"/>
</dbReference>
<protein>
    <submittedName>
        <fullName evidence="2">Uncharacterized protein</fullName>
    </submittedName>
</protein>
<organism evidence="2 3">
    <name type="scientific">Paenibacillus antarcticus</name>
    <dbReference type="NCBI Taxonomy" id="253703"/>
    <lineage>
        <taxon>Bacteria</taxon>
        <taxon>Bacillati</taxon>
        <taxon>Bacillota</taxon>
        <taxon>Bacilli</taxon>
        <taxon>Bacillales</taxon>
        <taxon>Paenibacillaceae</taxon>
        <taxon>Paenibacillus</taxon>
    </lineage>
</organism>
<evidence type="ECO:0000256" key="1">
    <source>
        <dbReference type="SAM" id="Phobius"/>
    </source>
</evidence>
<feature type="transmembrane region" description="Helical" evidence="1">
    <location>
        <begin position="58"/>
        <end position="77"/>
    </location>
</feature>
<dbReference type="EMBL" id="LVJI01000006">
    <property type="protein sequence ID" value="OAB47640.1"/>
    <property type="molecule type" value="Genomic_DNA"/>
</dbReference>
<name>A0A168QCQ9_9BACL</name>
<reference evidence="2 3" key="1">
    <citation type="submission" date="2016-03" db="EMBL/GenBank/DDBJ databases">
        <title>Draft genome sequence of Paenibacillus antarcticus CECT 5836.</title>
        <authorList>
            <person name="Shin S.-K."/>
            <person name="Yi H."/>
        </authorList>
    </citation>
    <scope>NUCLEOTIDE SEQUENCE [LARGE SCALE GENOMIC DNA]</scope>
    <source>
        <strain evidence="2 3">CECT 5836</strain>
    </source>
</reference>
<dbReference type="AlphaFoldDB" id="A0A168QCQ9"/>
<comment type="caution">
    <text evidence="2">The sequence shown here is derived from an EMBL/GenBank/DDBJ whole genome shotgun (WGS) entry which is preliminary data.</text>
</comment>
<gene>
    <name evidence="2" type="ORF">PBAT_05350</name>
</gene>
<accession>A0A168QCQ9</accession>
<evidence type="ECO:0000313" key="3">
    <source>
        <dbReference type="Proteomes" id="UP000077355"/>
    </source>
</evidence>
<evidence type="ECO:0000313" key="2">
    <source>
        <dbReference type="EMBL" id="OAB47640.1"/>
    </source>
</evidence>